<keyword evidence="2" id="KW-1185">Reference proteome</keyword>
<accession>A0AAE0VWQ7</accession>
<reference evidence="1" key="3">
    <citation type="submission" date="2023-05" db="EMBL/GenBank/DDBJ databases">
        <authorList>
            <person name="Smith C.H."/>
        </authorList>
    </citation>
    <scope>NUCLEOTIDE SEQUENCE</scope>
    <source>
        <strain evidence="1">CHS0354</strain>
        <tissue evidence="1">Mantle</tissue>
    </source>
</reference>
<proteinExistence type="predicted"/>
<feature type="non-terminal residue" evidence="1">
    <location>
        <position position="168"/>
    </location>
</feature>
<evidence type="ECO:0000313" key="2">
    <source>
        <dbReference type="Proteomes" id="UP001195483"/>
    </source>
</evidence>
<dbReference type="EMBL" id="JAEAOA010000364">
    <property type="protein sequence ID" value="KAK3591870.1"/>
    <property type="molecule type" value="Genomic_DNA"/>
</dbReference>
<organism evidence="1 2">
    <name type="scientific">Potamilus streckersoni</name>
    <dbReference type="NCBI Taxonomy" id="2493646"/>
    <lineage>
        <taxon>Eukaryota</taxon>
        <taxon>Metazoa</taxon>
        <taxon>Spiralia</taxon>
        <taxon>Lophotrochozoa</taxon>
        <taxon>Mollusca</taxon>
        <taxon>Bivalvia</taxon>
        <taxon>Autobranchia</taxon>
        <taxon>Heteroconchia</taxon>
        <taxon>Palaeoheterodonta</taxon>
        <taxon>Unionida</taxon>
        <taxon>Unionoidea</taxon>
        <taxon>Unionidae</taxon>
        <taxon>Ambleminae</taxon>
        <taxon>Lampsilini</taxon>
        <taxon>Potamilus</taxon>
    </lineage>
</organism>
<sequence>MLMTQLSTIRAAPYPLSSTQPSTTLAGFHLLLIIQISNHSTCSSSVVDNTTIYHSSNYTSFVDDTTILPFDSSTSVVDNTTIYHSSSSTSICDKTTMLPFEHTYIHCRCHNSHHSSSYTSVIDEATITIRAAQRRLSTVSFYGYIQLLQKWFTEIRIKENRSNNTLYD</sequence>
<reference evidence="1" key="2">
    <citation type="journal article" date="2021" name="Genome Biol. Evol.">
        <title>Developing a high-quality reference genome for a parasitic bivalve with doubly uniparental inheritance (Bivalvia: Unionida).</title>
        <authorList>
            <person name="Smith C.H."/>
        </authorList>
    </citation>
    <scope>NUCLEOTIDE SEQUENCE</scope>
    <source>
        <strain evidence="1">CHS0354</strain>
        <tissue evidence="1">Mantle</tissue>
    </source>
</reference>
<name>A0AAE0VWQ7_9BIVA</name>
<dbReference type="AlphaFoldDB" id="A0AAE0VWQ7"/>
<comment type="caution">
    <text evidence="1">The sequence shown here is derived from an EMBL/GenBank/DDBJ whole genome shotgun (WGS) entry which is preliminary data.</text>
</comment>
<protein>
    <submittedName>
        <fullName evidence="1">Uncharacterized protein</fullName>
    </submittedName>
</protein>
<evidence type="ECO:0000313" key="1">
    <source>
        <dbReference type="EMBL" id="KAK3591870.1"/>
    </source>
</evidence>
<dbReference type="Proteomes" id="UP001195483">
    <property type="component" value="Unassembled WGS sequence"/>
</dbReference>
<gene>
    <name evidence="1" type="ORF">CHS0354_005072</name>
</gene>
<reference evidence="1" key="1">
    <citation type="journal article" date="2021" name="Genome Biol. Evol.">
        <title>A High-Quality Reference Genome for a Parasitic Bivalve with Doubly Uniparental Inheritance (Bivalvia: Unionida).</title>
        <authorList>
            <person name="Smith C.H."/>
        </authorList>
    </citation>
    <scope>NUCLEOTIDE SEQUENCE</scope>
    <source>
        <strain evidence="1">CHS0354</strain>
    </source>
</reference>